<feature type="domain" description="FAD-dependent urate hydroxylase HpyO/Asp monooxygenase CreE-like FAD/NAD(P)-binding" evidence="1">
    <location>
        <begin position="4"/>
        <end position="156"/>
    </location>
</feature>
<dbReference type="PANTHER" id="PTHR40254">
    <property type="entry name" value="BLR0577 PROTEIN"/>
    <property type="match status" value="1"/>
</dbReference>
<proteinExistence type="predicted"/>
<organism evidence="2 3">
    <name type="scientific">Thalassococcus halodurans</name>
    <dbReference type="NCBI Taxonomy" id="373675"/>
    <lineage>
        <taxon>Bacteria</taxon>
        <taxon>Pseudomonadati</taxon>
        <taxon>Pseudomonadota</taxon>
        <taxon>Alphaproteobacteria</taxon>
        <taxon>Rhodobacterales</taxon>
        <taxon>Roseobacteraceae</taxon>
        <taxon>Thalassococcus</taxon>
    </lineage>
</organism>
<evidence type="ECO:0000313" key="2">
    <source>
        <dbReference type="EMBL" id="SEG07830.1"/>
    </source>
</evidence>
<sequence>MKIAIVGFGPRGLAALERLSVQVVQGDSPIEVDIFDPHSTPSAGPNFSPTEPDVCLLNLPIRDVDLPQSPNKDVPPFGQWVQKIEADEEVFVPRSVLGTYFTERFQALMANLPDDLAVTLRPLRVERSVRHGDRWQLAAEGSYFGPYDHVLLSLGQPKTDLDDQADRWREHAKSQGLDFTAAYPGKSLIQSASDWAGRAVAIRGLGLSSLDVIRMLTLGLGGQFVDGRYVASGREPSVIVPFSLDGHAPAPKPASRDIDALFDPTEDETKLFEAALRAVLSGQGDEGLNGIFDALKPVVSRILSETGAAEDDTAIDSWLTMEVQQAGQQETRGTVEAIEGNLKEAEGACPPSVGFTVGQVWRKWQASLRAIFDGQETNADIAKSLIAFDEGLKRYSYGAPVDNLRQLLILIDAGLVTPFAAEDPNIEPSEDGWMLEADRGAVTASVMIDSVLPPPVIDKVSEPVIQGLVEDGTLVPIYDGAGAHCMPDGAVIDQNGHQVVGLSIIGRLTNGSTIADDSIHDCFGDVTERWARGVALSGKQRASR</sequence>
<dbReference type="SUPFAM" id="SSF51905">
    <property type="entry name" value="FAD/NAD(P)-binding domain"/>
    <property type="match status" value="1"/>
</dbReference>
<accession>A0A1H5X8R7</accession>
<evidence type="ECO:0000259" key="1">
    <source>
        <dbReference type="Pfam" id="PF13454"/>
    </source>
</evidence>
<gene>
    <name evidence="2" type="ORF">SAMN04488045_1758</name>
</gene>
<dbReference type="RefSeq" id="WP_103910059.1">
    <property type="nucleotide sequence ID" value="NZ_FNUZ01000002.1"/>
</dbReference>
<dbReference type="InterPro" id="IPR052189">
    <property type="entry name" value="L-asp_N-monooxygenase_NS-form"/>
</dbReference>
<dbReference type="InterPro" id="IPR036188">
    <property type="entry name" value="FAD/NAD-bd_sf"/>
</dbReference>
<dbReference type="Pfam" id="PF13454">
    <property type="entry name" value="NAD_binding_9"/>
    <property type="match status" value="1"/>
</dbReference>
<dbReference type="AlphaFoldDB" id="A0A1H5X8R7"/>
<dbReference type="EMBL" id="FNUZ01000002">
    <property type="protein sequence ID" value="SEG07830.1"/>
    <property type="molecule type" value="Genomic_DNA"/>
</dbReference>
<reference evidence="2 3" key="1">
    <citation type="submission" date="2016-10" db="EMBL/GenBank/DDBJ databases">
        <authorList>
            <person name="de Groot N.N."/>
        </authorList>
    </citation>
    <scope>NUCLEOTIDE SEQUENCE [LARGE SCALE GENOMIC DNA]</scope>
    <source>
        <strain evidence="2 3">DSM 26915</strain>
    </source>
</reference>
<protein>
    <submittedName>
        <fullName evidence="2">FAD-NAD(P)-binding</fullName>
    </submittedName>
</protein>
<name>A0A1H5X8R7_9RHOB</name>
<dbReference type="InterPro" id="IPR038732">
    <property type="entry name" value="HpyO/CreE_NAD-binding"/>
</dbReference>
<keyword evidence="3" id="KW-1185">Reference proteome</keyword>
<dbReference type="OrthoDB" id="6309046at2"/>
<dbReference type="PANTHER" id="PTHR40254:SF1">
    <property type="entry name" value="BLR0577 PROTEIN"/>
    <property type="match status" value="1"/>
</dbReference>
<evidence type="ECO:0000313" key="3">
    <source>
        <dbReference type="Proteomes" id="UP000236752"/>
    </source>
</evidence>
<dbReference type="Proteomes" id="UP000236752">
    <property type="component" value="Unassembled WGS sequence"/>
</dbReference>